<dbReference type="GO" id="GO:0005737">
    <property type="term" value="C:cytoplasm"/>
    <property type="evidence" value="ECO:0007669"/>
    <property type="project" value="UniProtKB-SubCell"/>
</dbReference>
<keyword evidence="3 15" id="KW-0808">Transferase</keyword>
<evidence type="ECO:0000313" key="16">
    <source>
        <dbReference type="EMBL" id="SKC81973.1"/>
    </source>
</evidence>
<keyword evidence="4 15" id="KW-0012">Acyltransferase</keyword>
<evidence type="ECO:0000256" key="12">
    <source>
        <dbReference type="ARBA" id="ARBA00077136"/>
    </source>
</evidence>
<dbReference type="InterPro" id="IPR042203">
    <property type="entry name" value="Leu/Phe-tRNA_Trfase_C"/>
</dbReference>
<dbReference type="RefSeq" id="WP_079726089.1">
    <property type="nucleotide sequence ID" value="NZ_BMCL01000004.1"/>
</dbReference>
<dbReference type="InterPro" id="IPR016181">
    <property type="entry name" value="Acyl_CoA_acyltransferase"/>
</dbReference>
<evidence type="ECO:0000256" key="14">
    <source>
        <dbReference type="ARBA" id="ARBA00083640"/>
    </source>
</evidence>
<comment type="similarity">
    <text evidence="9 15">Belongs to the L/F-transferase family.</text>
</comment>
<evidence type="ECO:0000256" key="5">
    <source>
        <dbReference type="ARBA" id="ARBA00050607"/>
    </source>
</evidence>
<keyword evidence="2 15" id="KW-0963">Cytoplasm</keyword>
<proteinExistence type="inferred from homology"/>
<evidence type="ECO:0000256" key="9">
    <source>
        <dbReference type="ARBA" id="ARBA00061535"/>
    </source>
</evidence>
<evidence type="ECO:0000256" key="7">
    <source>
        <dbReference type="ARBA" id="ARBA00051538"/>
    </source>
</evidence>
<dbReference type="Gene3D" id="3.40.630.70">
    <property type="entry name" value="Leucyl/phenylalanyl-tRNA-protein transferase, C-terminal domain"/>
    <property type="match status" value="1"/>
</dbReference>
<evidence type="ECO:0000256" key="1">
    <source>
        <dbReference type="ARBA" id="ARBA00004496"/>
    </source>
</evidence>
<comment type="catalytic activity">
    <reaction evidence="7 15">
        <text>N-terminal L-lysyl-[protein] + L-leucyl-tRNA(Leu) = N-terminal L-leucyl-L-lysyl-[protein] + tRNA(Leu) + H(+)</text>
        <dbReference type="Rhea" id="RHEA:12340"/>
        <dbReference type="Rhea" id="RHEA-COMP:9613"/>
        <dbReference type="Rhea" id="RHEA-COMP:9622"/>
        <dbReference type="Rhea" id="RHEA-COMP:12670"/>
        <dbReference type="Rhea" id="RHEA-COMP:12671"/>
        <dbReference type="ChEBI" id="CHEBI:15378"/>
        <dbReference type="ChEBI" id="CHEBI:65249"/>
        <dbReference type="ChEBI" id="CHEBI:78442"/>
        <dbReference type="ChEBI" id="CHEBI:78494"/>
        <dbReference type="ChEBI" id="CHEBI:133043"/>
        <dbReference type="EC" id="2.3.2.6"/>
    </reaction>
</comment>
<dbReference type="NCBIfam" id="TIGR00667">
    <property type="entry name" value="aat"/>
    <property type="match status" value="1"/>
</dbReference>
<evidence type="ECO:0000256" key="8">
    <source>
        <dbReference type="ARBA" id="ARBA00054043"/>
    </source>
</evidence>
<dbReference type="SUPFAM" id="SSF55729">
    <property type="entry name" value="Acyl-CoA N-acyltransferases (Nat)"/>
    <property type="match status" value="1"/>
</dbReference>
<dbReference type="EC" id="2.3.2.6" evidence="10 15"/>
<protein>
    <recommendedName>
        <fullName evidence="11 15">Leucyl/phenylalanyl-tRNA--protein transferase</fullName>
        <ecNumber evidence="10 15">2.3.2.6</ecNumber>
    </recommendedName>
    <alternativeName>
        <fullName evidence="12 15">L/F-transferase</fullName>
    </alternativeName>
    <alternativeName>
        <fullName evidence="13 15">Leucyltransferase</fullName>
    </alternativeName>
    <alternativeName>
        <fullName evidence="14 15">Phenyalanyltransferase</fullName>
    </alternativeName>
</protein>
<keyword evidence="17" id="KW-1185">Reference proteome</keyword>
<dbReference type="InterPro" id="IPR004616">
    <property type="entry name" value="Leu/Phe-tRNA_Trfase"/>
</dbReference>
<dbReference type="AlphaFoldDB" id="A0A1T5M1G6"/>
<dbReference type="FunFam" id="3.30.70.3550:FF:000001">
    <property type="entry name" value="Leucyl/phenylalanyl-tRNA--protein transferase"/>
    <property type="match status" value="1"/>
</dbReference>
<evidence type="ECO:0000256" key="6">
    <source>
        <dbReference type="ARBA" id="ARBA00050652"/>
    </source>
</evidence>
<organism evidence="16 17">
    <name type="scientific">Pseudoxanthomonas indica</name>
    <dbReference type="NCBI Taxonomy" id="428993"/>
    <lineage>
        <taxon>Bacteria</taxon>
        <taxon>Pseudomonadati</taxon>
        <taxon>Pseudomonadota</taxon>
        <taxon>Gammaproteobacteria</taxon>
        <taxon>Lysobacterales</taxon>
        <taxon>Lysobacteraceae</taxon>
        <taxon>Pseudoxanthomonas</taxon>
    </lineage>
</organism>
<dbReference type="Proteomes" id="UP000190341">
    <property type="component" value="Unassembled WGS sequence"/>
</dbReference>
<evidence type="ECO:0000256" key="2">
    <source>
        <dbReference type="ARBA" id="ARBA00022490"/>
    </source>
</evidence>
<dbReference type="InterPro" id="IPR042221">
    <property type="entry name" value="Leu/Phe-tRNA_Trfase_N"/>
</dbReference>
<dbReference type="EMBL" id="FUZV01000002">
    <property type="protein sequence ID" value="SKC81973.1"/>
    <property type="molecule type" value="Genomic_DNA"/>
</dbReference>
<dbReference type="PANTHER" id="PTHR30098">
    <property type="entry name" value="LEUCYL/PHENYLALANYL-TRNA--PROTEIN TRANSFERASE"/>
    <property type="match status" value="1"/>
</dbReference>
<sequence length="247" mass="27455">MSQRPYLLSDDPQAPFPPAEWALRQPDGLLAVGGDLSLPRLLNAYRGGIFPWFSEGEPLLWWSPNPRAVFRTDGVHLSRRFRRELRDCTWTVRADTCFTDVVAACAALRAGQDGTWITDAMRQAYGELHRHGIAHSIEVFDGDRLVGGLYGLAIGRAFFGESMFSAVSGASKVALATLAQVLHGWDFPLIDAQVANPHTRSLGAEPWSRERFLACIRQQVDLPFAPGHWRERFSPRKAASLAHGPDH</sequence>
<evidence type="ECO:0000256" key="4">
    <source>
        <dbReference type="ARBA" id="ARBA00023315"/>
    </source>
</evidence>
<dbReference type="GO" id="GO:0030163">
    <property type="term" value="P:protein catabolic process"/>
    <property type="evidence" value="ECO:0007669"/>
    <property type="project" value="UniProtKB-UniRule"/>
</dbReference>
<evidence type="ECO:0000256" key="10">
    <source>
        <dbReference type="ARBA" id="ARBA00066767"/>
    </source>
</evidence>
<comment type="catalytic activity">
    <reaction evidence="6 15">
        <text>N-terminal L-arginyl-[protein] + L-leucyl-tRNA(Leu) = N-terminal L-leucyl-L-arginyl-[protein] + tRNA(Leu) + H(+)</text>
        <dbReference type="Rhea" id="RHEA:50416"/>
        <dbReference type="Rhea" id="RHEA-COMP:9613"/>
        <dbReference type="Rhea" id="RHEA-COMP:9622"/>
        <dbReference type="Rhea" id="RHEA-COMP:12672"/>
        <dbReference type="Rhea" id="RHEA-COMP:12673"/>
        <dbReference type="ChEBI" id="CHEBI:15378"/>
        <dbReference type="ChEBI" id="CHEBI:64719"/>
        <dbReference type="ChEBI" id="CHEBI:78442"/>
        <dbReference type="ChEBI" id="CHEBI:78494"/>
        <dbReference type="ChEBI" id="CHEBI:133044"/>
        <dbReference type="EC" id="2.3.2.6"/>
    </reaction>
</comment>
<dbReference type="STRING" id="428993.SAMN06296058_3580"/>
<dbReference type="OrthoDB" id="9790282at2"/>
<dbReference type="HAMAP" id="MF_00688">
    <property type="entry name" value="Leu_Phe_trans"/>
    <property type="match status" value="1"/>
</dbReference>
<dbReference type="Gene3D" id="3.30.70.3550">
    <property type="entry name" value="Leucyl/phenylalanyl-tRNA-protein transferase, N-terminal domain"/>
    <property type="match status" value="1"/>
</dbReference>
<dbReference type="Pfam" id="PF03588">
    <property type="entry name" value="Leu_Phe_trans"/>
    <property type="match status" value="1"/>
</dbReference>
<accession>A0A1T5M1G6</accession>
<comment type="function">
    <text evidence="8 15">Functions in the N-end rule pathway of protein degradation where it conjugates Leu, Phe and, less efficiently, Met from aminoacyl-tRNAs to the N-termini of proteins containing an N-terminal arginine or lysine.</text>
</comment>
<evidence type="ECO:0000256" key="13">
    <source>
        <dbReference type="ARBA" id="ARBA00077165"/>
    </source>
</evidence>
<evidence type="ECO:0000313" key="17">
    <source>
        <dbReference type="Proteomes" id="UP000190341"/>
    </source>
</evidence>
<comment type="catalytic activity">
    <reaction evidence="5 15">
        <text>L-phenylalanyl-tRNA(Phe) + an N-terminal L-alpha-aminoacyl-[protein] = an N-terminal L-phenylalanyl-L-alpha-aminoacyl-[protein] + tRNA(Phe)</text>
        <dbReference type="Rhea" id="RHEA:43632"/>
        <dbReference type="Rhea" id="RHEA-COMP:9668"/>
        <dbReference type="Rhea" id="RHEA-COMP:9699"/>
        <dbReference type="Rhea" id="RHEA-COMP:10636"/>
        <dbReference type="Rhea" id="RHEA-COMP:10637"/>
        <dbReference type="ChEBI" id="CHEBI:78442"/>
        <dbReference type="ChEBI" id="CHEBI:78531"/>
        <dbReference type="ChEBI" id="CHEBI:78597"/>
        <dbReference type="ChEBI" id="CHEBI:83561"/>
        <dbReference type="EC" id="2.3.2.6"/>
    </reaction>
</comment>
<name>A0A1T5M1G6_9GAMM</name>
<dbReference type="PANTHER" id="PTHR30098:SF2">
    <property type="entry name" value="LEUCYL_PHENYLALANYL-TRNA--PROTEIN TRANSFERASE"/>
    <property type="match status" value="1"/>
</dbReference>
<dbReference type="GO" id="GO:0008914">
    <property type="term" value="F:leucyl-tRNA--protein transferase activity"/>
    <property type="evidence" value="ECO:0007669"/>
    <property type="project" value="UniProtKB-UniRule"/>
</dbReference>
<evidence type="ECO:0000256" key="11">
    <source>
        <dbReference type="ARBA" id="ARBA00074372"/>
    </source>
</evidence>
<evidence type="ECO:0000256" key="15">
    <source>
        <dbReference type="HAMAP-Rule" id="MF_00688"/>
    </source>
</evidence>
<reference evidence="16 17" key="1">
    <citation type="submission" date="2017-02" db="EMBL/GenBank/DDBJ databases">
        <authorList>
            <person name="Peterson S.W."/>
        </authorList>
    </citation>
    <scope>NUCLEOTIDE SEQUENCE [LARGE SCALE GENOMIC DNA]</scope>
    <source>
        <strain evidence="16 17">P15</strain>
    </source>
</reference>
<comment type="subcellular location">
    <subcellularLocation>
        <location evidence="1 15">Cytoplasm</location>
    </subcellularLocation>
</comment>
<gene>
    <name evidence="15" type="primary">aat</name>
    <name evidence="16" type="ORF">SAMN06296058_3580</name>
</gene>
<evidence type="ECO:0000256" key="3">
    <source>
        <dbReference type="ARBA" id="ARBA00022679"/>
    </source>
</evidence>